<proteinExistence type="predicted"/>
<name>A0A1I1A4Z1_9PSEU</name>
<organism evidence="1 2">
    <name type="scientific">Amycolatopsis marina</name>
    <dbReference type="NCBI Taxonomy" id="490629"/>
    <lineage>
        <taxon>Bacteria</taxon>
        <taxon>Bacillati</taxon>
        <taxon>Actinomycetota</taxon>
        <taxon>Actinomycetes</taxon>
        <taxon>Pseudonocardiales</taxon>
        <taxon>Pseudonocardiaceae</taxon>
        <taxon>Amycolatopsis</taxon>
    </lineage>
</organism>
<dbReference type="AlphaFoldDB" id="A0A1I1A4Z1"/>
<accession>A0A1I1A4Z1</accession>
<protein>
    <submittedName>
        <fullName evidence="1">Uncharacterized protein</fullName>
    </submittedName>
</protein>
<sequence length="134" mass="14167">MESQHVQVQRSRWPMLVAGLVLGLVLGGGGVALGWVLSSSGGGDSNSAVADADAACALLERMSSELDPSKQLAEYHRWGAVFSLASAAAEEDERYKELADAMKTPVTIVQRTFDGQSPEFVDAVAEARLACTAR</sequence>
<gene>
    <name evidence="1" type="ORF">SAMN05216266_108189</name>
</gene>
<evidence type="ECO:0000313" key="2">
    <source>
        <dbReference type="Proteomes" id="UP000243799"/>
    </source>
</evidence>
<keyword evidence="2" id="KW-1185">Reference proteome</keyword>
<reference evidence="2" key="1">
    <citation type="submission" date="2016-10" db="EMBL/GenBank/DDBJ databases">
        <authorList>
            <person name="Varghese N."/>
            <person name="Submissions S."/>
        </authorList>
    </citation>
    <scope>NUCLEOTIDE SEQUENCE [LARGE SCALE GENOMIC DNA]</scope>
    <source>
        <strain evidence="2">CGMCC 4.3568</strain>
    </source>
</reference>
<dbReference type="STRING" id="490629.SAMN05216266_108189"/>
<evidence type="ECO:0000313" key="1">
    <source>
        <dbReference type="EMBL" id="SFB33005.1"/>
    </source>
</evidence>
<dbReference type="OrthoDB" id="10007210at2"/>
<dbReference type="EMBL" id="FOKG01000008">
    <property type="protein sequence ID" value="SFB33005.1"/>
    <property type="molecule type" value="Genomic_DNA"/>
</dbReference>
<dbReference type="Proteomes" id="UP000243799">
    <property type="component" value="Unassembled WGS sequence"/>
</dbReference>
<dbReference type="RefSeq" id="WP_091673899.1">
    <property type="nucleotide sequence ID" value="NZ_FOKG01000008.1"/>
</dbReference>